<dbReference type="Gene3D" id="3.10.10.10">
    <property type="entry name" value="HIV Type 1 Reverse Transcriptase, subunit A, domain 1"/>
    <property type="match status" value="1"/>
</dbReference>
<accession>A0AAU9MBM3</accession>
<dbReference type="InterPro" id="IPR043128">
    <property type="entry name" value="Rev_trsase/Diguanyl_cyclase"/>
</dbReference>
<protein>
    <recommendedName>
        <fullName evidence="1">Reverse transcriptase domain-containing protein</fullName>
    </recommendedName>
</protein>
<gene>
    <name evidence="2" type="ORF">LVIROSA_LOCUS10843</name>
</gene>
<proteinExistence type="predicted"/>
<dbReference type="Gene3D" id="3.30.70.270">
    <property type="match status" value="1"/>
</dbReference>
<name>A0AAU9MBM3_9ASTR</name>
<dbReference type="InterPro" id="IPR053134">
    <property type="entry name" value="RNA-dir_DNA_polymerase"/>
</dbReference>
<keyword evidence="3" id="KW-1185">Reference proteome</keyword>
<dbReference type="SUPFAM" id="SSF56672">
    <property type="entry name" value="DNA/RNA polymerases"/>
    <property type="match status" value="1"/>
</dbReference>
<dbReference type="EMBL" id="CAKMRJ010001112">
    <property type="protein sequence ID" value="CAH1423569.1"/>
    <property type="molecule type" value="Genomic_DNA"/>
</dbReference>
<comment type="caution">
    <text evidence="2">The sequence shown here is derived from an EMBL/GenBank/DDBJ whole genome shotgun (WGS) entry which is preliminary data.</text>
</comment>
<reference evidence="2 3" key="1">
    <citation type="submission" date="2022-01" db="EMBL/GenBank/DDBJ databases">
        <authorList>
            <person name="Xiong W."/>
            <person name="Schranz E."/>
        </authorList>
    </citation>
    <scope>NUCLEOTIDE SEQUENCE [LARGE SCALE GENOMIC DNA]</scope>
</reference>
<dbReference type="PANTHER" id="PTHR24559">
    <property type="entry name" value="TRANSPOSON TY3-I GAG-POL POLYPROTEIN"/>
    <property type="match status" value="1"/>
</dbReference>
<evidence type="ECO:0000313" key="3">
    <source>
        <dbReference type="Proteomes" id="UP001157418"/>
    </source>
</evidence>
<organism evidence="2 3">
    <name type="scientific">Lactuca virosa</name>
    <dbReference type="NCBI Taxonomy" id="75947"/>
    <lineage>
        <taxon>Eukaryota</taxon>
        <taxon>Viridiplantae</taxon>
        <taxon>Streptophyta</taxon>
        <taxon>Embryophyta</taxon>
        <taxon>Tracheophyta</taxon>
        <taxon>Spermatophyta</taxon>
        <taxon>Magnoliopsida</taxon>
        <taxon>eudicotyledons</taxon>
        <taxon>Gunneridae</taxon>
        <taxon>Pentapetalae</taxon>
        <taxon>asterids</taxon>
        <taxon>campanulids</taxon>
        <taxon>Asterales</taxon>
        <taxon>Asteraceae</taxon>
        <taxon>Cichorioideae</taxon>
        <taxon>Cichorieae</taxon>
        <taxon>Lactucinae</taxon>
        <taxon>Lactuca</taxon>
    </lineage>
</organism>
<sequence>MDWLRPNGAMIDCGNQLVRVRTPSGVELVIHGEGDQHGSTLCSAARARRYLQKGCSRIVAYVLDTREEKKRTIDDVPIVRDYAYVFPEDMPGVPLERQVEFCIDLVPGAAPIAKTLYRLAPPEMQKLSTQLQEMLDMGFIRLSCSPWGAQIMFVKKKDGSHRMCIDYRELNKLTVKNRYLLPRIGNLFDQLQGASWFSKIDLRSGYHQMRVRDEDVQKTTFRTRYGHYEFLVMHFGLINAPTTFMDLMNQVSRPMLDWSVIVFINDILVYSKTKEQREDHL</sequence>
<dbReference type="InterPro" id="IPR000477">
    <property type="entry name" value="RT_dom"/>
</dbReference>
<dbReference type="CDD" id="cd01647">
    <property type="entry name" value="RT_LTR"/>
    <property type="match status" value="1"/>
</dbReference>
<dbReference type="Proteomes" id="UP001157418">
    <property type="component" value="Unassembled WGS sequence"/>
</dbReference>
<dbReference type="AlphaFoldDB" id="A0AAU9MBM3"/>
<dbReference type="Pfam" id="PF00078">
    <property type="entry name" value="RVT_1"/>
    <property type="match status" value="1"/>
</dbReference>
<evidence type="ECO:0000313" key="2">
    <source>
        <dbReference type="EMBL" id="CAH1423569.1"/>
    </source>
</evidence>
<dbReference type="PANTHER" id="PTHR24559:SF456">
    <property type="entry name" value="NUCLEOTIDYLTRANSFERASE, RIBONUCLEASE H"/>
    <property type="match status" value="1"/>
</dbReference>
<feature type="domain" description="Reverse transcriptase" evidence="1">
    <location>
        <begin position="154"/>
        <end position="281"/>
    </location>
</feature>
<evidence type="ECO:0000259" key="1">
    <source>
        <dbReference type="Pfam" id="PF00078"/>
    </source>
</evidence>
<dbReference type="InterPro" id="IPR043502">
    <property type="entry name" value="DNA/RNA_pol_sf"/>
</dbReference>